<evidence type="ECO:0000313" key="2">
    <source>
        <dbReference type="Proteomes" id="UP000295496"/>
    </source>
</evidence>
<sequence length="194" mass="22522">MNIIAQEFLSTEEFELLDELLERYVVKGNANAVISDCSELDGFLTAIHLSPTPVMPSFWLPVLFNQESSSFDADIEQLQEFMNLIFRHYNFISRILRLGKKFYQPLLAEVRIERRKLLLLSPWCKGFMLGAKLVKINRQAKIKPFLEIIRQNTKIPKGDVPLMVEQRKTVKQIQNAVLSMFTTLVLVFDEQSKK</sequence>
<dbReference type="Gene3D" id="1.20.120.740">
    <property type="entry name" value="YgfB uncharacterised protein family UPF0149, PF03695"/>
    <property type="match status" value="1"/>
</dbReference>
<reference evidence="1 2" key="1">
    <citation type="submission" date="2019-03" db="EMBL/GenBank/DDBJ databases">
        <title>Genomic Encyclopedia of Type Strains, Phase IV (KMG-IV): sequencing the most valuable type-strain genomes for metagenomic binning, comparative biology and taxonomic classification.</title>
        <authorList>
            <person name="Goeker M."/>
        </authorList>
    </citation>
    <scope>NUCLEOTIDE SEQUENCE [LARGE SCALE GENOMIC DNA]</scope>
    <source>
        <strain evidence="1 2">DSM 10053</strain>
    </source>
</reference>
<dbReference type="SUPFAM" id="SSF101327">
    <property type="entry name" value="YgfB-like"/>
    <property type="match status" value="1"/>
</dbReference>
<organism evidence="1 2">
    <name type="scientific">Lonepinella koalarum</name>
    <dbReference type="NCBI Taxonomy" id="53417"/>
    <lineage>
        <taxon>Bacteria</taxon>
        <taxon>Pseudomonadati</taxon>
        <taxon>Pseudomonadota</taxon>
        <taxon>Gammaproteobacteria</taxon>
        <taxon>Pasteurellales</taxon>
        <taxon>Pasteurellaceae</taxon>
        <taxon>Lonepinella</taxon>
    </lineage>
</organism>
<keyword evidence="2" id="KW-1185">Reference proteome</keyword>
<dbReference type="InterPro" id="IPR036255">
    <property type="entry name" value="YgfB-like_sf"/>
</dbReference>
<dbReference type="RefSeq" id="WP_132302353.1">
    <property type="nucleotide sequence ID" value="NZ_CP170642.1"/>
</dbReference>
<proteinExistence type="predicted"/>
<dbReference type="AlphaFoldDB" id="A0A4R1KTE4"/>
<dbReference type="Pfam" id="PF03695">
    <property type="entry name" value="UPF0149"/>
    <property type="match status" value="1"/>
</dbReference>
<protein>
    <recommendedName>
        <fullName evidence="3">YecA family protein</fullName>
    </recommendedName>
</protein>
<gene>
    <name evidence="1" type="ORF">EV692_1760</name>
</gene>
<accession>A0A4R1KTE4</accession>
<name>A0A4R1KTE4_9PAST</name>
<comment type="caution">
    <text evidence="1">The sequence shown here is derived from an EMBL/GenBank/DDBJ whole genome shotgun (WGS) entry which is preliminary data.</text>
</comment>
<dbReference type="EMBL" id="SMGJ01000005">
    <property type="protein sequence ID" value="TCK68426.1"/>
    <property type="molecule type" value="Genomic_DNA"/>
</dbReference>
<dbReference type="Proteomes" id="UP000295496">
    <property type="component" value="Unassembled WGS sequence"/>
</dbReference>
<dbReference type="InterPro" id="IPR011978">
    <property type="entry name" value="YgfB-like"/>
</dbReference>
<evidence type="ECO:0000313" key="1">
    <source>
        <dbReference type="EMBL" id="TCK68426.1"/>
    </source>
</evidence>
<evidence type="ECO:0008006" key="3">
    <source>
        <dbReference type="Google" id="ProtNLM"/>
    </source>
</evidence>
<dbReference type="NCBIfam" id="TIGR02292">
    <property type="entry name" value="ygfB_yecA"/>
    <property type="match status" value="1"/>
</dbReference>